<dbReference type="eggNOG" id="ENOG5030X97">
    <property type="taxonomic scope" value="Bacteria"/>
</dbReference>
<organism evidence="1 2">
    <name type="scientific">Burkholderia gladioli (strain BSR3)</name>
    <dbReference type="NCBI Taxonomy" id="999541"/>
    <lineage>
        <taxon>Bacteria</taxon>
        <taxon>Pseudomonadati</taxon>
        <taxon>Pseudomonadota</taxon>
        <taxon>Betaproteobacteria</taxon>
        <taxon>Burkholderiales</taxon>
        <taxon>Burkholderiaceae</taxon>
        <taxon>Burkholderia</taxon>
    </lineage>
</organism>
<dbReference type="HOGENOM" id="CLU_1537192_0_0_4"/>
<dbReference type="KEGG" id="bgd:bgla_2g07310"/>
<dbReference type="EMBL" id="CP002600">
    <property type="protein sequence ID" value="AEA63201.1"/>
    <property type="molecule type" value="Genomic_DNA"/>
</dbReference>
<dbReference type="AlphaFoldDB" id="F2LKJ9"/>
<proteinExistence type="predicted"/>
<dbReference type="Proteomes" id="UP000008316">
    <property type="component" value="Chromosome 2"/>
</dbReference>
<dbReference type="RefSeq" id="WP_013689533.1">
    <property type="nucleotide sequence ID" value="NC_015376.1"/>
</dbReference>
<evidence type="ECO:0000313" key="1">
    <source>
        <dbReference type="EMBL" id="AEA63201.1"/>
    </source>
</evidence>
<accession>F2LKJ9</accession>
<evidence type="ECO:0000313" key="2">
    <source>
        <dbReference type="Proteomes" id="UP000008316"/>
    </source>
</evidence>
<protein>
    <submittedName>
        <fullName evidence="1">Uncharacterized protein</fullName>
    </submittedName>
</protein>
<keyword evidence="2" id="KW-1185">Reference proteome</keyword>
<reference evidence="1 2" key="1">
    <citation type="journal article" date="2011" name="J. Bacteriol.">
        <title>Complete genome sequence of Burkholderia gladioli BSR3.</title>
        <authorList>
            <person name="Seo Y.S."/>
            <person name="Lim J."/>
            <person name="Choi B.S."/>
            <person name="Kim H."/>
            <person name="Goo E."/>
            <person name="Lee B."/>
            <person name="Lim J.S."/>
            <person name="Choi I.Y."/>
            <person name="Moon J.S."/>
            <person name="Kim J."/>
            <person name="Hwang I."/>
        </authorList>
    </citation>
    <scope>NUCLEOTIDE SEQUENCE [LARGE SCALE GENOMIC DNA]</scope>
    <source>
        <strain evidence="1 2">BSR3</strain>
    </source>
</reference>
<gene>
    <name evidence="1" type="ordered locus">bgla_2g07310</name>
</gene>
<sequence>MLIRENGQRITLLRASLARSKETASSMARGRAQRHTVVGVFAVADGVPESIRLSLAPAESRALDRWLAAFHASQAQHAVPSGTRATSRPALDDLLSTLEAIAVLVDPEAAQTVRGEVQLVSHALRRGGHAGSGRAQRARHPVLASEISARSEERPVAASAAVGAAPAAAACSAN</sequence>
<name>F2LKJ9_BURGS</name>